<accession>A0A8S1GWG7</accession>
<dbReference type="Proteomes" id="UP000835052">
    <property type="component" value="Unassembled WGS sequence"/>
</dbReference>
<comment type="caution">
    <text evidence="2">The sequence shown here is derived from an EMBL/GenBank/DDBJ whole genome shotgun (WGS) entry which is preliminary data.</text>
</comment>
<evidence type="ECO:0000313" key="2">
    <source>
        <dbReference type="EMBL" id="CAD6187797.1"/>
    </source>
</evidence>
<feature type="region of interest" description="Disordered" evidence="1">
    <location>
        <begin position="1"/>
        <end position="52"/>
    </location>
</feature>
<evidence type="ECO:0000313" key="3">
    <source>
        <dbReference type="Proteomes" id="UP000835052"/>
    </source>
</evidence>
<sequence length="140" mass="15666">MTKRTGKKNNGSEAAHTKPCLDKNKRRETGRRYPLQTTSRRPTPNYSADGSPRVKLRFLNTQLTAFGGRRKLDKLADGCCAKSCGSEDYALEKRTLGMTLHVQTTKKSNLELGNATPNLTQCDVARWSNSRKNLCRGILH</sequence>
<proteinExistence type="predicted"/>
<feature type="compositionally biased region" description="Polar residues" evidence="1">
    <location>
        <begin position="35"/>
        <end position="48"/>
    </location>
</feature>
<gene>
    <name evidence="2" type="ORF">CAUJ_LOCUS3716</name>
</gene>
<protein>
    <submittedName>
        <fullName evidence="2">Uncharacterized protein</fullName>
    </submittedName>
</protein>
<feature type="compositionally biased region" description="Basic and acidic residues" evidence="1">
    <location>
        <begin position="15"/>
        <end position="31"/>
    </location>
</feature>
<dbReference type="EMBL" id="CAJGYM010000007">
    <property type="protein sequence ID" value="CAD6187797.1"/>
    <property type="molecule type" value="Genomic_DNA"/>
</dbReference>
<organism evidence="2 3">
    <name type="scientific">Caenorhabditis auriculariae</name>
    <dbReference type="NCBI Taxonomy" id="2777116"/>
    <lineage>
        <taxon>Eukaryota</taxon>
        <taxon>Metazoa</taxon>
        <taxon>Ecdysozoa</taxon>
        <taxon>Nematoda</taxon>
        <taxon>Chromadorea</taxon>
        <taxon>Rhabditida</taxon>
        <taxon>Rhabditina</taxon>
        <taxon>Rhabditomorpha</taxon>
        <taxon>Rhabditoidea</taxon>
        <taxon>Rhabditidae</taxon>
        <taxon>Peloderinae</taxon>
        <taxon>Caenorhabditis</taxon>
    </lineage>
</organism>
<dbReference type="AlphaFoldDB" id="A0A8S1GWG7"/>
<reference evidence="2" key="1">
    <citation type="submission" date="2020-10" db="EMBL/GenBank/DDBJ databases">
        <authorList>
            <person name="Kikuchi T."/>
        </authorList>
    </citation>
    <scope>NUCLEOTIDE SEQUENCE</scope>
    <source>
        <strain evidence="2">NKZ352</strain>
    </source>
</reference>
<evidence type="ECO:0000256" key="1">
    <source>
        <dbReference type="SAM" id="MobiDB-lite"/>
    </source>
</evidence>
<name>A0A8S1GWG7_9PELO</name>
<keyword evidence="3" id="KW-1185">Reference proteome</keyword>